<organism evidence="1 2">
    <name type="scientific">Planococcus wigleyi</name>
    <dbReference type="NCBI Taxonomy" id="2762216"/>
    <lineage>
        <taxon>Bacteria</taxon>
        <taxon>Bacillati</taxon>
        <taxon>Bacillota</taxon>
        <taxon>Bacilli</taxon>
        <taxon>Bacillales</taxon>
        <taxon>Caryophanaceae</taxon>
        <taxon>Planococcus</taxon>
    </lineage>
</organism>
<proteinExistence type="predicted"/>
<dbReference type="EMBL" id="JACSPU010000003">
    <property type="protein sequence ID" value="MBD8015289.1"/>
    <property type="molecule type" value="Genomic_DNA"/>
</dbReference>
<comment type="caution">
    <text evidence="1">The sequence shown here is derived from an EMBL/GenBank/DDBJ whole genome shotgun (WGS) entry which is preliminary data.</text>
</comment>
<evidence type="ECO:0000313" key="2">
    <source>
        <dbReference type="Proteomes" id="UP000658980"/>
    </source>
</evidence>
<dbReference type="Proteomes" id="UP000658980">
    <property type="component" value="Unassembled WGS sequence"/>
</dbReference>
<sequence length="56" mass="6657">MLTEEELAIFEYELIKLMDEYRKCVDQSLKLKIQEDMTWLKTAIFSTGMHGQTIEN</sequence>
<keyword evidence="2" id="KW-1185">Reference proteome</keyword>
<name>A0ABR8WE34_9BACL</name>
<reference evidence="1 2" key="1">
    <citation type="submission" date="2020-08" db="EMBL/GenBank/DDBJ databases">
        <title>A Genomic Blueprint of the Chicken Gut Microbiome.</title>
        <authorList>
            <person name="Gilroy R."/>
            <person name="Ravi A."/>
            <person name="Getino M."/>
            <person name="Pursley I."/>
            <person name="Horton D.L."/>
            <person name="Alikhan N.-F."/>
            <person name="Baker D."/>
            <person name="Gharbi K."/>
            <person name="Hall N."/>
            <person name="Watson M."/>
            <person name="Adriaenssens E.M."/>
            <person name="Foster-Nyarko E."/>
            <person name="Jarju S."/>
            <person name="Secka A."/>
            <person name="Antonio M."/>
            <person name="Oren A."/>
            <person name="Chaudhuri R."/>
            <person name="La Ragione R.M."/>
            <person name="Hildebrand F."/>
            <person name="Pallen M.J."/>
        </authorList>
    </citation>
    <scope>NUCLEOTIDE SEQUENCE [LARGE SCALE GENOMIC DNA]</scope>
    <source>
        <strain evidence="1 2">Sa1BUA13</strain>
    </source>
</reference>
<protein>
    <submittedName>
        <fullName evidence="1">Uncharacterized protein</fullName>
    </submittedName>
</protein>
<accession>A0ABR8WE34</accession>
<evidence type="ECO:0000313" key="1">
    <source>
        <dbReference type="EMBL" id="MBD8015289.1"/>
    </source>
</evidence>
<dbReference type="RefSeq" id="WP_191715474.1">
    <property type="nucleotide sequence ID" value="NZ_JACSPU010000003.1"/>
</dbReference>
<gene>
    <name evidence="1" type="ORF">H9630_10705</name>
</gene>